<sequence length="304" mass="34479">MEDHLPKFVLGWVLKSVNPQASVVSVQRLPGSTSSRIYCISLCNERNIEKYVLRQIDDHEWLHEEPDLAYHEAESLRLALQLDIKTPEIIAWDETGSSCGVPSVLMTKLDGDVELTPKCMDNWLNGLAETLSTIHMLEGVDFPWDYYTYNDISSLDIPTWSDYPDAWGEAIRIVRGFRPEEKLCFIHRDYHPANVLWSQNKVGGVVDWVNACLGPAGVDVGHCRLNLAQLFDVATADQFLTAYQHYAGSAFRYDSYWDLVSLIDILFGPPTVYPGWAAFGVTGLTDEMMKERLDAYLLSILRKI</sequence>
<dbReference type="SUPFAM" id="SSF56112">
    <property type="entry name" value="Protein kinase-like (PK-like)"/>
    <property type="match status" value="1"/>
</dbReference>
<dbReference type="Proteomes" id="UP000037146">
    <property type="component" value="Unassembled WGS sequence"/>
</dbReference>
<proteinExistence type="predicted"/>
<dbReference type="PANTHER" id="PTHR21310">
    <property type="entry name" value="AMINOGLYCOSIDE PHOSPHOTRANSFERASE-RELATED-RELATED"/>
    <property type="match status" value="1"/>
</dbReference>
<dbReference type="Gene3D" id="3.90.1200.10">
    <property type="match status" value="1"/>
</dbReference>
<keyword evidence="2" id="KW-0808">Transferase</keyword>
<dbReference type="EMBL" id="LFZW01000001">
    <property type="protein sequence ID" value="KMY52419.1"/>
    <property type="molecule type" value="Genomic_DNA"/>
</dbReference>
<protein>
    <submittedName>
        <fullName evidence="2">Aminoglycoside phosphotransferase</fullName>
    </submittedName>
</protein>
<dbReference type="PATRIC" id="fig|1679170.3.peg.4252"/>
<organism evidence="2 3">
    <name type="scientific">Peribacillus loiseleuriae</name>
    <dbReference type="NCBI Taxonomy" id="1679170"/>
    <lineage>
        <taxon>Bacteria</taxon>
        <taxon>Bacillati</taxon>
        <taxon>Bacillota</taxon>
        <taxon>Bacilli</taxon>
        <taxon>Bacillales</taxon>
        <taxon>Bacillaceae</taxon>
        <taxon>Peribacillus</taxon>
    </lineage>
</organism>
<dbReference type="AlphaFoldDB" id="A0A0K9H0E4"/>
<reference evidence="3" key="1">
    <citation type="submission" date="2015-07" db="EMBL/GenBank/DDBJ databases">
        <title>Genome sequencing project for genomic taxonomy and phylogenomics of Bacillus-like bacteria.</title>
        <authorList>
            <person name="Liu B."/>
            <person name="Wang J."/>
            <person name="Zhu Y."/>
            <person name="Liu G."/>
            <person name="Chen Q."/>
            <person name="Chen Z."/>
            <person name="Lan J."/>
            <person name="Che J."/>
            <person name="Ge C."/>
            <person name="Shi H."/>
            <person name="Pan Z."/>
            <person name="Liu X."/>
        </authorList>
    </citation>
    <scope>NUCLEOTIDE SEQUENCE [LARGE SCALE GENOMIC DNA]</scope>
    <source>
        <strain evidence="3">FJAT-27997</strain>
    </source>
</reference>
<feature type="domain" description="Aminoglycoside phosphotransferase" evidence="1">
    <location>
        <begin position="26"/>
        <end position="247"/>
    </location>
</feature>
<gene>
    <name evidence="2" type="ORF">AC625_18765</name>
</gene>
<dbReference type="InterPro" id="IPR051678">
    <property type="entry name" value="AGP_Transferase"/>
</dbReference>
<dbReference type="STRING" id="1679170.AC625_18765"/>
<dbReference type="Pfam" id="PF01636">
    <property type="entry name" value="APH"/>
    <property type="match status" value="1"/>
</dbReference>
<evidence type="ECO:0000259" key="1">
    <source>
        <dbReference type="Pfam" id="PF01636"/>
    </source>
</evidence>
<name>A0A0K9H0E4_9BACI</name>
<comment type="caution">
    <text evidence="2">The sequence shown here is derived from an EMBL/GenBank/DDBJ whole genome shotgun (WGS) entry which is preliminary data.</text>
</comment>
<keyword evidence="3" id="KW-1185">Reference proteome</keyword>
<dbReference type="InterPro" id="IPR002575">
    <property type="entry name" value="Aminoglycoside_PTrfase"/>
</dbReference>
<evidence type="ECO:0000313" key="2">
    <source>
        <dbReference type="EMBL" id="KMY52419.1"/>
    </source>
</evidence>
<evidence type="ECO:0000313" key="3">
    <source>
        <dbReference type="Proteomes" id="UP000037146"/>
    </source>
</evidence>
<accession>A0A0K9H0E4</accession>
<dbReference type="RefSeq" id="WP_049682681.1">
    <property type="nucleotide sequence ID" value="NZ_LFZW01000001.1"/>
</dbReference>
<dbReference type="GO" id="GO:0016740">
    <property type="term" value="F:transferase activity"/>
    <property type="evidence" value="ECO:0007669"/>
    <property type="project" value="UniProtKB-KW"/>
</dbReference>
<dbReference type="OrthoDB" id="3806873at2"/>
<dbReference type="InterPro" id="IPR011009">
    <property type="entry name" value="Kinase-like_dom_sf"/>
</dbReference>